<dbReference type="Pfam" id="PF03171">
    <property type="entry name" value="2OG-FeII_Oxy"/>
    <property type="match status" value="1"/>
</dbReference>
<dbReference type="PROSITE" id="PS51471">
    <property type="entry name" value="FE2OG_OXY"/>
    <property type="match status" value="1"/>
</dbReference>
<organism evidence="10">
    <name type="scientific">Sesamum calycinum</name>
    <dbReference type="NCBI Taxonomy" id="2727403"/>
    <lineage>
        <taxon>Eukaryota</taxon>
        <taxon>Viridiplantae</taxon>
        <taxon>Streptophyta</taxon>
        <taxon>Embryophyta</taxon>
        <taxon>Tracheophyta</taxon>
        <taxon>Spermatophyta</taxon>
        <taxon>Magnoliopsida</taxon>
        <taxon>eudicotyledons</taxon>
        <taxon>Gunneridae</taxon>
        <taxon>Pentapetalae</taxon>
        <taxon>asterids</taxon>
        <taxon>lamiids</taxon>
        <taxon>Lamiales</taxon>
        <taxon>Pedaliaceae</taxon>
        <taxon>Sesamum</taxon>
    </lineage>
</organism>
<evidence type="ECO:0000256" key="3">
    <source>
        <dbReference type="ARBA" id="ARBA00022723"/>
    </source>
</evidence>
<sequence length="367" mass="42012">MDLDCHLELGRFSLYLKKHDLQNNAAIYLMETQLLSAGFRFSTLPPSYVRPEPDRPKLFEVADYHNAPIVDLGCADRTFIVQQIAQACQNYGFFQVINHGVLEEVVEKMLAVADEFFHLPVEEKMKLYSNDPSKTTRLSTSSNPPKETIHNWRDYLRIHCHPLDKYAKEWPTNPPSFREIVSNYCVEIRQLGLRLQELISESLGLDKDYINKTLGEQGQHMAINYYPPCPEPELTYGLPAHTDPNTLTILLQDTKVAGLQLLKDGKWLAVKPFPNAFVVNLGDQLQALSNTKYKSSWHRAVVNTHHARISVASFLCPSNSAVIKAPEELIGDESQAIYRGYTYAEYYDKFWSRNLDEGHCLELFKNT</sequence>
<dbReference type="InterPro" id="IPR005123">
    <property type="entry name" value="Oxoglu/Fe-dep_dioxygenase_dom"/>
</dbReference>
<keyword evidence="3 8" id="KW-0479">Metal-binding</keyword>
<comment type="similarity">
    <text evidence="2 8">Belongs to the iron/ascorbate-dependent oxidoreductase family.</text>
</comment>
<dbReference type="InterPro" id="IPR026992">
    <property type="entry name" value="DIOX_N"/>
</dbReference>
<dbReference type="SUPFAM" id="SSF51197">
    <property type="entry name" value="Clavaminate synthase-like"/>
    <property type="match status" value="1"/>
</dbReference>
<evidence type="ECO:0000259" key="9">
    <source>
        <dbReference type="PROSITE" id="PS51471"/>
    </source>
</evidence>
<dbReference type="FunFam" id="2.60.120.330:FF:000007">
    <property type="entry name" value="Protein DMR6-like oxygenase 2"/>
    <property type="match status" value="1"/>
</dbReference>
<evidence type="ECO:0000256" key="4">
    <source>
        <dbReference type="ARBA" id="ARBA00022964"/>
    </source>
</evidence>
<evidence type="ECO:0000256" key="5">
    <source>
        <dbReference type="ARBA" id="ARBA00023002"/>
    </source>
</evidence>
<name>A0AAW2LTL5_9LAMI</name>
<dbReference type="Gene3D" id="2.60.120.330">
    <property type="entry name" value="B-lactam Antibiotic, Isopenicillin N Synthase, Chain"/>
    <property type="match status" value="1"/>
</dbReference>
<evidence type="ECO:0000313" key="10">
    <source>
        <dbReference type="EMBL" id="KAL0321627.1"/>
    </source>
</evidence>
<dbReference type="PANTHER" id="PTHR47991">
    <property type="entry name" value="OXOGLUTARATE/IRON-DEPENDENT DIOXYGENASE"/>
    <property type="match status" value="1"/>
</dbReference>
<evidence type="ECO:0000256" key="8">
    <source>
        <dbReference type="RuleBase" id="RU003682"/>
    </source>
</evidence>
<gene>
    <name evidence="10" type="ORF">Scaly_2459100</name>
</gene>
<evidence type="ECO:0000256" key="1">
    <source>
        <dbReference type="ARBA" id="ARBA00001961"/>
    </source>
</evidence>
<dbReference type="GO" id="GO:0009805">
    <property type="term" value="P:coumarin biosynthetic process"/>
    <property type="evidence" value="ECO:0007669"/>
    <property type="project" value="UniProtKB-ARBA"/>
</dbReference>
<dbReference type="GO" id="GO:0016706">
    <property type="term" value="F:2-oxoglutarate-dependent dioxygenase activity"/>
    <property type="evidence" value="ECO:0007669"/>
    <property type="project" value="UniProtKB-ARBA"/>
</dbReference>
<evidence type="ECO:0000256" key="2">
    <source>
        <dbReference type="ARBA" id="ARBA00008056"/>
    </source>
</evidence>
<dbReference type="GO" id="GO:0002229">
    <property type="term" value="P:defense response to oomycetes"/>
    <property type="evidence" value="ECO:0007669"/>
    <property type="project" value="UniProtKB-ARBA"/>
</dbReference>
<keyword evidence="6 8" id="KW-0408">Iron</keyword>
<comment type="caution">
    <text evidence="10">The sequence shown here is derived from an EMBL/GenBank/DDBJ whole genome shotgun (WGS) entry which is preliminary data.</text>
</comment>
<dbReference type="AlphaFoldDB" id="A0AAW2LTL5"/>
<reference evidence="10" key="2">
    <citation type="journal article" date="2024" name="Plant">
        <title>Genomic evolution and insights into agronomic trait innovations of Sesamum species.</title>
        <authorList>
            <person name="Miao H."/>
            <person name="Wang L."/>
            <person name="Qu L."/>
            <person name="Liu H."/>
            <person name="Sun Y."/>
            <person name="Le M."/>
            <person name="Wang Q."/>
            <person name="Wei S."/>
            <person name="Zheng Y."/>
            <person name="Lin W."/>
            <person name="Duan Y."/>
            <person name="Cao H."/>
            <person name="Xiong S."/>
            <person name="Wang X."/>
            <person name="Wei L."/>
            <person name="Li C."/>
            <person name="Ma Q."/>
            <person name="Ju M."/>
            <person name="Zhao R."/>
            <person name="Li G."/>
            <person name="Mu C."/>
            <person name="Tian Q."/>
            <person name="Mei H."/>
            <person name="Zhang T."/>
            <person name="Gao T."/>
            <person name="Zhang H."/>
        </authorList>
    </citation>
    <scope>NUCLEOTIDE SEQUENCE</scope>
    <source>
        <strain evidence="10">KEN8</strain>
    </source>
</reference>
<comment type="catalytic activity">
    <reaction evidence="7">
        <text>salicylate + NADH + O2 + H(+) = 2,3-dihydroxybenzoate + NAD(+) + H2O</text>
        <dbReference type="Rhea" id="RHEA:51792"/>
        <dbReference type="ChEBI" id="CHEBI:15377"/>
        <dbReference type="ChEBI" id="CHEBI:15378"/>
        <dbReference type="ChEBI" id="CHEBI:15379"/>
        <dbReference type="ChEBI" id="CHEBI:30762"/>
        <dbReference type="ChEBI" id="CHEBI:36654"/>
        <dbReference type="ChEBI" id="CHEBI:57540"/>
        <dbReference type="ChEBI" id="CHEBI:57945"/>
    </reaction>
</comment>
<dbReference type="InterPro" id="IPR044861">
    <property type="entry name" value="IPNS-like_FE2OG_OXY"/>
</dbReference>
<comment type="cofactor">
    <cofactor evidence="1">
        <name>L-ascorbate</name>
        <dbReference type="ChEBI" id="CHEBI:38290"/>
    </cofactor>
</comment>
<evidence type="ECO:0000256" key="7">
    <source>
        <dbReference type="ARBA" id="ARBA00052233"/>
    </source>
</evidence>
<keyword evidence="5 8" id="KW-0560">Oxidoreductase</keyword>
<keyword evidence="4" id="KW-0223">Dioxygenase</keyword>
<reference evidence="10" key="1">
    <citation type="submission" date="2020-06" db="EMBL/GenBank/DDBJ databases">
        <authorList>
            <person name="Li T."/>
            <person name="Hu X."/>
            <person name="Zhang T."/>
            <person name="Song X."/>
            <person name="Zhang H."/>
            <person name="Dai N."/>
            <person name="Sheng W."/>
            <person name="Hou X."/>
            <person name="Wei L."/>
        </authorList>
    </citation>
    <scope>NUCLEOTIDE SEQUENCE</scope>
    <source>
        <strain evidence="10">KEN8</strain>
        <tissue evidence="10">Leaf</tissue>
    </source>
</reference>
<proteinExistence type="inferred from homology"/>
<dbReference type="Pfam" id="PF14226">
    <property type="entry name" value="DIOX_N"/>
    <property type="match status" value="1"/>
</dbReference>
<dbReference type="GO" id="GO:0002238">
    <property type="term" value="P:response to molecule of fungal origin"/>
    <property type="evidence" value="ECO:0007669"/>
    <property type="project" value="UniProtKB-ARBA"/>
</dbReference>
<feature type="domain" description="Fe2OG dioxygenase" evidence="9">
    <location>
        <begin position="217"/>
        <end position="317"/>
    </location>
</feature>
<dbReference type="InterPro" id="IPR027443">
    <property type="entry name" value="IPNS-like_sf"/>
</dbReference>
<accession>A0AAW2LTL5</accession>
<protein>
    <submittedName>
        <fullName evidence="10">Protein DOWNY MILDEW RESISTANCE 6</fullName>
    </submittedName>
</protein>
<dbReference type="EMBL" id="JACGWM010000016">
    <property type="protein sequence ID" value="KAL0321627.1"/>
    <property type="molecule type" value="Genomic_DNA"/>
</dbReference>
<evidence type="ECO:0000256" key="6">
    <source>
        <dbReference type="ARBA" id="ARBA00023004"/>
    </source>
</evidence>
<dbReference type="InterPro" id="IPR050295">
    <property type="entry name" value="Plant_2OG-oxidoreductases"/>
</dbReference>
<dbReference type="GO" id="GO:0046872">
    <property type="term" value="F:metal ion binding"/>
    <property type="evidence" value="ECO:0007669"/>
    <property type="project" value="UniProtKB-KW"/>
</dbReference>